<feature type="domain" description="FLYWCH-type" evidence="5">
    <location>
        <begin position="36"/>
        <end position="90"/>
    </location>
</feature>
<evidence type="ECO:0000256" key="4">
    <source>
        <dbReference type="SAM" id="Phobius"/>
    </source>
</evidence>
<organism evidence="6 7">
    <name type="scientific">Psylliodes chrysocephalus</name>
    <dbReference type="NCBI Taxonomy" id="3402493"/>
    <lineage>
        <taxon>Eukaryota</taxon>
        <taxon>Metazoa</taxon>
        <taxon>Ecdysozoa</taxon>
        <taxon>Arthropoda</taxon>
        <taxon>Hexapoda</taxon>
        <taxon>Insecta</taxon>
        <taxon>Pterygota</taxon>
        <taxon>Neoptera</taxon>
        <taxon>Endopterygota</taxon>
        <taxon>Coleoptera</taxon>
        <taxon>Polyphaga</taxon>
        <taxon>Cucujiformia</taxon>
        <taxon>Chrysomeloidea</taxon>
        <taxon>Chrysomelidae</taxon>
        <taxon>Galerucinae</taxon>
        <taxon>Alticini</taxon>
        <taxon>Psylliodes</taxon>
    </lineage>
</organism>
<feature type="domain" description="FLYWCH-type" evidence="5">
    <location>
        <begin position="237"/>
        <end position="297"/>
    </location>
</feature>
<dbReference type="Pfam" id="PF04500">
    <property type="entry name" value="FLYWCH"/>
    <property type="match status" value="5"/>
</dbReference>
<evidence type="ECO:0000256" key="2">
    <source>
        <dbReference type="ARBA" id="ARBA00022771"/>
    </source>
</evidence>
<dbReference type="EMBL" id="OV651825">
    <property type="protein sequence ID" value="CAH1102526.1"/>
    <property type="molecule type" value="Genomic_DNA"/>
</dbReference>
<dbReference type="OrthoDB" id="6772866at2759"/>
<dbReference type="Proteomes" id="UP001153636">
    <property type="component" value="Chromosome 13"/>
</dbReference>
<evidence type="ECO:0000313" key="7">
    <source>
        <dbReference type="Proteomes" id="UP001153636"/>
    </source>
</evidence>
<feature type="domain" description="FLYWCH-type" evidence="5">
    <location>
        <begin position="157"/>
        <end position="213"/>
    </location>
</feature>
<keyword evidence="7" id="KW-1185">Reference proteome</keyword>
<dbReference type="AlphaFoldDB" id="A0A9P0CJA4"/>
<name>A0A9P0CJA4_9CUCU</name>
<protein>
    <recommendedName>
        <fullName evidence="5">FLYWCH-type domain-containing protein</fullName>
    </recommendedName>
</protein>
<keyword evidence="4" id="KW-1133">Transmembrane helix</keyword>
<keyword evidence="4" id="KW-0812">Transmembrane</keyword>
<dbReference type="PANTHER" id="PTHR31665:SF0">
    <property type="entry name" value="FLYWCH FAMILY MEMBER 2"/>
    <property type="match status" value="1"/>
</dbReference>
<keyword evidence="3" id="KW-0862">Zinc</keyword>
<gene>
    <name evidence="6" type="ORF">PSYICH_LOCUS3663</name>
</gene>
<keyword evidence="1" id="KW-0479">Metal-binding</keyword>
<dbReference type="PANTHER" id="PTHR31665">
    <property type="entry name" value="FLYWCH FAMILY MEMBER 2-RELATED"/>
    <property type="match status" value="1"/>
</dbReference>
<evidence type="ECO:0000256" key="1">
    <source>
        <dbReference type="ARBA" id="ARBA00022723"/>
    </source>
</evidence>
<dbReference type="InterPro" id="IPR007588">
    <property type="entry name" value="Znf_FLYWCH"/>
</dbReference>
<feature type="domain" description="FLYWCH-type" evidence="5">
    <location>
        <begin position="308"/>
        <end position="364"/>
    </location>
</feature>
<dbReference type="Gene3D" id="2.20.25.240">
    <property type="match status" value="5"/>
</dbReference>
<proteinExistence type="predicted"/>
<evidence type="ECO:0000313" key="6">
    <source>
        <dbReference type="EMBL" id="CAH1102526.1"/>
    </source>
</evidence>
<dbReference type="InterPro" id="IPR040312">
    <property type="entry name" value="FWCH1/FWCH2"/>
</dbReference>
<keyword evidence="4" id="KW-0472">Membrane</keyword>
<evidence type="ECO:0000259" key="5">
    <source>
        <dbReference type="Pfam" id="PF04500"/>
    </source>
</evidence>
<feature type="domain" description="FLYWCH-type" evidence="5">
    <location>
        <begin position="112"/>
        <end position="153"/>
    </location>
</feature>
<evidence type="ECO:0000256" key="3">
    <source>
        <dbReference type="ARBA" id="ARBA00022833"/>
    </source>
</evidence>
<keyword evidence="2" id="KW-0863">Zinc-finger</keyword>
<sequence length="452" mass="52107">MLNVVTCHLSSVVSTVGLLLLFKLVIVYDLIYFDMARVNPKIILNNFVYKINNKMADRTYWKCVCYSRSQCKARVTTQGTIARITGVHNHEPTMENCDGLKSQRTIYFVAGRTNPKIILNNFEYKLHTKKSDRTYWKCVSYKTKCNAMIISQAIYVIAGKKNPKIIVHNDDYVINRKMEGRTIWRCSQYRRLSCSSRIITFGKNLLIKSVHNHEPTYPSLDNAVQQNVNIVNSTIYVMPGFKHPKVILDGDEYSVYLKQGDKTRWRCAAYAPMKCKSTLVTYGNGLNIVKVNHQHNHIPLLVDVIFVLPGRKHPRIEVDGFEYNVHKTKAHKTRWRCMNESKTKCTSVVYTFGNTVIVKKAHNHEQKNTTDTSKVGVPKYHLLRKGGQTPEDIPKRLRVSHSQKGRRKNKMALHAREQIEVSRQYLYHRKYGTIASRTQSLEVAFGLSSTDC</sequence>
<dbReference type="GO" id="GO:0008270">
    <property type="term" value="F:zinc ion binding"/>
    <property type="evidence" value="ECO:0007669"/>
    <property type="project" value="UniProtKB-KW"/>
</dbReference>
<accession>A0A9P0CJA4</accession>
<feature type="transmembrane region" description="Helical" evidence="4">
    <location>
        <begin position="12"/>
        <end position="33"/>
    </location>
</feature>
<reference evidence="6" key="1">
    <citation type="submission" date="2022-01" db="EMBL/GenBank/DDBJ databases">
        <authorList>
            <person name="King R."/>
        </authorList>
    </citation>
    <scope>NUCLEOTIDE SEQUENCE</scope>
</reference>